<dbReference type="PANTHER" id="PTHR32182">
    <property type="entry name" value="DNA REPLICATION AND REPAIR PROTEIN RECF"/>
    <property type="match status" value="1"/>
</dbReference>
<evidence type="ECO:0000313" key="2">
    <source>
        <dbReference type="EMBL" id="AKJ00829.1"/>
    </source>
</evidence>
<accession>A0AAC8Q468</accession>
<dbReference type="AlphaFoldDB" id="A0AAC8Q468"/>
<dbReference type="Pfam" id="PF13304">
    <property type="entry name" value="AAA_21"/>
    <property type="match status" value="1"/>
</dbReference>
<name>A0AAC8Q468_9BACT</name>
<dbReference type="InterPro" id="IPR027417">
    <property type="entry name" value="P-loop_NTPase"/>
</dbReference>
<sequence>MITQILFPEEQAKERGLRGGMLKRLGRVVVLAGPNGSGKSRYLQFIHYIHGKKGENWKLKAQGSATQLTYLRGEHSGPYEEKKEAIRRNEEALRTAEYWLEQLGGTIFSAGTEPSLVLLSYPQNIHSIINARSMSPTQLRDYAKSTKQVGFDSALIGMHAYCTQIAQAIFQADHPQAMNQKDVVQQRRDANVFNNILSAFLNGEIGFTLEETEVLPTFRNRRFEPSELSTGERLLFTWAISLHRQREHLSNAIVLIDEPESHLHHDACIRALTKLRDDVLGPDGQIWLATHSVPLLAWGGLDSVHFVKDGAIEFAGNKVTSVVESLLGGRDGRDRLSTFLSDADEIAFMEFAAQCVLPAGVADPKTGDKQQEQFIDVLHQRLSSGQQLRLLDFSAGKGRFGSALRERLSMPEGQSLRGRIEYFAYNEPRFTDSEIREACQVRIAALEQPGTVEDYYWDSMSRLQARRGQEFDLVILSNVLHEIEPENWLTVFRDIEELLAPDGALVVMEDLLPPVGELPNKRGYLILDELGLGLLFGDPRGIKLLQKREERLLAVEIPKSLLSRATRETRDAALRHLRKHAEEQVKHLRHQATTTSSHRLGREHAHYSMLYTNASLALESLR</sequence>
<gene>
    <name evidence="2" type="ORF">AA314_02455</name>
</gene>
<feature type="domain" description="ATPase AAA-type core" evidence="1">
    <location>
        <begin position="221"/>
        <end position="296"/>
    </location>
</feature>
<dbReference type="Gene3D" id="3.40.50.300">
    <property type="entry name" value="P-loop containing nucleotide triphosphate hydrolases"/>
    <property type="match status" value="1"/>
</dbReference>
<dbReference type="GO" id="GO:0005524">
    <property type="term" value="F:ATP binding"/>
    <property type="evidence" value="ECO:0007669"/>
    <property type="project" value="InterPro"/>
</dbReference>
<dbReference type="InterPro" id="IPR029063">
    <property type="entry name" value="SAM-dependent_MTases_sf"/>
</dbReference>
<dbReference type="SUPFAM" id="SSF53335">
    <property type="entry name" value="S-adenosyl-L-methionine-dependent methyltransferases"/>
    <property type="match status" value="1"/>
</dbReference>
<dbReference type="GO" id="GO:0006302">
    <property type="term" value="P:double-strand break repair"/>
    <property type="evidence" value="ECO:0007669"/>
    <property type="project" value="TreeGrafter"/>
</dbReference>
<dbReference type="SUPFAM" id="SSF52540">
    <property type="entry name" value="P-loop containing nucleoside triphosphate hydrolases"/>
    <property type="match status" value="1"/>
</dbReference>
<dbReference type="Proteomes" id="UP000035579">
    <property type="component" value="Chromosome"/>
</dbReference>
<dbReference type="RefSeq" id="WP_082175086.1">
    <property type="nucleotide sequence ID" value="NZ_CP011509.1"/>
</dbReference>
<dbReference type="EMBL" id="CP011509">
    <property type="protein sequence ID" value="AKJ00829.1"/>
    <property type="molecule type" value="Genomic_DNA"/>
</dbReference>
<dbReference type="KEGG" id="age:AA314_02455"/>
<evidence type="ECO:0000259" key="1">
    <source>
        <dbReference type="Pfam" id="PF13304"/>
    </source>
</evidence>
<evidence type="ECO:0000313" key="3">
    <source>
        <dbReference type="Proteomes" id="UP000035579"/>
    </source>
</evidence>
<proteinExistence type="predicted"/>
<organism evidence="2 3">
    <name type="scientific">Archangium gephyra</name>
    <dbReference type="NCBI Taxonomy" id="48"/>
    <lineage>
        <taxon>Bacteria</taxon>
        <taxon>Pseudomonadati</taxon>
        <taxon>Myxococcota</taxon>
        <taxon>Myxococcia</taxon>
        <taxon>Myxococcales</taxon>
        <taxon>Cystobacterineae</taxon>
        <taxon>Archangiaceae</taxon>
        <taxon>Archangium</taxon>
    </lineage>
</organism>
<dbReference type="InterPro" id="IPR003959">
    <property type="entry name" value="ATPase_AAA_core"/>
</dbReference>
<dbReference type="GO" id="GO:0016887">
    <property type="term" value="F:ATP hydrolysis activity"/>
    <property type="evidence" value="ECO:0007669"/>
    <property type="project" value="InterPro"/>
</dbReference>
<reference evidence="2 3" key="1">
    <citation type="submission" date="2015-05" db="EMBL/GenBank/DDBJ databases">
        <title>Genome assembly of Archangium gephyra DSM 2261.</title>
        <authorList>
            <person name="Sharma G."/>
            <person name="Subramanian S."/>
        </authorList>
    </citation>
    <scope>NUCLEOTIDE SEQUENCE [LARGE SCALE GENOMIC DNA]</scope>
    <source>
        <strain evidence="2 3">DSM 2261</strain>
    </source>
</reference>
<dbReference type="PANTHER" id="PTHR32182:SF22">
    <property type="entry name" value="ATP-DEPENDENT ENDONUCLEASE, OLD FAMILY-RELATED"/>
    <property type="match status" value="1"/>
</dbReference>
<dbReference type="Pfam" id="PF13489">
    <property type="entry name" value="Methyltransf_23"/>
    <property type="match status" value="1"/>
</dbReference>
<dbReference type="GO" id="GO:0000731">
    <property type="term" value="P:DNA synthesis involved in DNA repair"/>
    <property type="evidence" value="ECO:0007669"/>
    <property type="project" value="TreeGrafter"/>
</dbReference>
<dbReference type="Gene3D" id="3.40.50.150">
    <property type="entry name" value="Vaccinia Virus protein VP39"/>
    <property type="match status" value="1"/>
</dbReference>
<protein>
    <recommendedName>
        <fullName evidence="1">ATPase AAA-type core domain-containing protein</fullName>
    </recommendedName>
</protein>